<dbReference type="PANTHER" id="PTHR21043:SF0">
    <property type="entry name" value="MITOCHONDRIAL ASSEMBLY OF RIBOSOMAL LARGE SUBUNIT PROTEIN 1"/>
    <property type="match status" value="1"/>
</dbReference>
<comment type="subcellular location">
    <subcellularLocation>
        <location evidence="2">Cytoplasm</location>
    </subcellularLocation>
</comment>
<dbReference type="GO" id="GO:0005737">
    <property type="term" value="C:cytoplasm"/>
    <property type="evidence" value="ECO:0007669"/>
    <property type="project" value="UniProtKB-SubCell"/>
</dbReference>
<dbReference type="NCBIfam" id="TIGR00090">
    <property type="entry name" value="rsfS_iojap_ybeB"/>
    <property type="match status" value="1"/>
</dbReference>
<reference evidence="3" key="1">
    <citation type="submission" date="2018-07" db="EMBL/GenBank/DDBJ databases">
        <authorList>
            <consortium name="Genoscope - CEA"/>
            <person name="William W."/>
        </authorList>
    </citation>
    <scope>NUCLEOTIDE SEQUENCE</scope>
    <source>
        <strain evidence="3">IK1</strain>
    </source>
</reference>
<accession>A0A653AJQ0</accession>
<dbReference type="PANTHER" id="PTHR21043">
    <property type="entry name" value="IOJAP SUPERFAMILY ORTHOLOG"/>
    <property type="match status" value="1"/>
</dbReference>
<gene>
    <name evidence="2 3" type="primary">rsfS</name>
    <name evidence="3" type="ORF">TRIP_D440149</name>
</gene>
<protein>
    <recommendedName>
        <fullName evidence="2">Ribosomal silencing factor RsfS</fullName>
    </recommendedName>
</protein>
<dbReference type="EMBL" id="UPXZ01000039">
    <property type="protein sequence ID" value="VBB48131.1"/>
    <property type="molecule type" value="Genomic_DNA"/>
</dbReference>
<proteinExistence type="inferred from homology"/>
<sequence length="123" mass="14241">MKKKSVENEEIVKNIIEGIQEKKGKEIVVVDLNKLSDAPCSYFVICQGDSSTQVNAVAISIKDYVNEKIKVKPYATDGFENCQWIAMDYGQIIVHIFQRPFREFYDLEHLWEDADLKRIPDLD</sequence>
<comment type="function">
    <text evidence="2">Functions as a ribosomal silencing factor. Interacts with ribosomal protein uL14 (rplN), blocking formation of intersubunit bridge B8. Prevents association of the 30S and 50S ribosomal subunits and the formation of functional ribosomes, thus repressing translation.</text>
</comment>
<evidence type="ECO:0000256" key="2">
    <source>
        <dbReference type="HAMAP-Rule" id="MF_01477"/>
    </source>
</evidence>
<evidence type="ECO:0000313" key="3">
    <source>
        <dbReference type="EMBL" id="VBB48131.1"/>
    </source>
</evidence>
<dbReference type="AlphaFoldDB" id="A0A653AJQ0"/>
<dbReference type="SUPFAM" id="SSF81301">
    <property type="entry name" value="Nucleotidyltransferase"/>
    <property type="match status" value="1"/>
</dbReference>
<dbReference type="GO" id="GO:0042256">
    <property type="term" value="P:cytosolic ribosome assembly"/>
    <property type="evidence" value="ECO:0007669"/>
    <property type="project" value="UniProtKB-UniRule"/>
</dbReference>
<keyword evidence="2" id="KW-0678">Repressor</keyword>
<dbReference type="GO" id="GO:0017148">
    <property type="term" value="P:negative regulation of translation"/>
    <property type="evidence" value="ECO:0007669"/>
    <property type="project" value="UniProtKB-UniRule"/>
</dbReference>
<comment type="subunit">
    <text evidence="2">Interacts with ribosomal protein uL14 (rplN).</text>
</comment>
<evidence type="ECO:0000256" key="1">
    <source>
        <dbReference type="ARBA" id="ARBA00010574"/>
    </source>
</evidence>
<dbReference type="HAMAP" id="MF_01477">
    <property type="entry name" value="Iojap_RsfS"/>
    <property type="match status" value="1"/>
</dbReference>
<organism evidence="3">
    <name type="scientific">uncultured Paludibacter sp</name>
    <dbReference type="NCBI Taxonomy" id="497635"/>
    <lineage>
        <taxon>Bacteria</taxon>
        <taxon>Pseudomonadati</taxon>
        <taxon>Bacteroidota</taxon>
        <taxon>Bacteroidia</taxon>
        <taxon>Bacteroidales</taxon>
        <taxon>Paludibacteraceae</taxon>
        <taxon>Paludibacter</taxon>
        <taxon>environmental samples</taxon>
    </lineage>
</organism>
<keyword evidence="2" id="KW-0963">Cytoplasm</keyword>
<dbReference type="Pfam" id="PF02410">
    <property type="entry name" value="RsfS"/>
    <property type="match status" value="1"/>
</dbReference>
<name>A0A653AJQ0_9BACT</name>
<dbReference type="Gene3D" id="3.30.460.10">
    <property type="entry name" value="Beta Polymerase, domain 2"/>
    <property type="match status" value="1"/>
</dbReference>
<comment type="similarity">
    <text evidence="1 2">Belongs to the Iojap/RsfS family.</text>
</comment>
<dbReference type="InterPro" id="IPR004394">
    <property type="entry name" value="Iojap/RsfS/C7orf30"/>
</dbReference>
<dbReference type="GO" id="GO:0090071">
    <property type="term" value="P:negative regulation of ribosome biogenesis"/>
    <property type="evidence" value="ECO:0007669"/>
    <property type="project" value="UniProtKB-UniRule"/>
</dbReference>
<keyword evidence="2" id="KW-0810">Translation regulation</keyword>
<dbReference type="InterPro" id="IPR043519">
    <property type="entry name" value="NT_sf"/>
</dbReference>
<dbReference type="GO" id="GO:0043023">
    <property type="term" value="F:ribosomal large subunit binding"/>
    <property type="evidence" value="ECO:0007669"/>
    <property type="project" value="TreeGrafter"/>
</dbReference>